<evidence type="ECO:0000259" key="1">
    <source>
        <dbReference type="Pfam" id="PF04326"/>
    </source>
</evidence>
<dbReference type="AlphaFoldDB" id="A0A853DC63"/>
<protein>
    <recommendedName>
        <fullName evidence="1">Schlafen AlbA-2 domain-containing protein</fullName>
    </recommendedName>
</protein>
<dbReference type="InterPro" id="IPR038461">
    <property type="entry name" value="Schlafen_AlbA_2_dom_sf"/>
</dbReference>
<sequence>MPWTPLHAALGVSDSDLTFQLVAEACAQKVAESTQLDWKKELPLKAVDPVGKQAQQLELAKDLAAMANSGGGLIVYGVDEVRGSDVSTAASVVSVGPINDTITKTIRQVAGNLIYPAISGLALVELIDPSSGDRVLLAIVHDSPDTPHLIHPPKGGPASSDWFMAPWRNGPDTHWMSERQLANAYRERQEGRRQREKNMAQTWKSLSVACTQGAQDQWVLGVLQPERPHAQPRRLSIGAAWRVLTNCEPALRNRGVRGGISSIDVTRGEDMRRGLQRYYRQTPRAMNAQGRVEIHGDGTLAVGVHRTDGGFMRSGVSGSGTDVAVRDIEQVGLDLLALLRATQPLFGATGDYSLRIGVVPGTSIFRFDDHLTSDFTAWDHQRVLGYENVEGTVIASEGPRATVDSIVELIQDAVHQAGTVTPITSDSIWTDIEMNF</sequence>
<accession>A0A853DC63</accession>
<gene>
    <name evidence="2" type="ORF">HNR15_001885</name>
</gene>
<feature type="domain" description="Schlafen AlbA-2" evidence="1">
    <location>
        <begin position="32"/>
        <end position="147"/>
    </location>
</feature>
<comment type="caution">
    <text evidence="2">The sequence shown here is derived from an EMBL/GenBank/DDBJ whole genome shotgun (WGS) entry which is preliminary data.</text>
</comment>
<proteinExistence type="predicted"/>
<keyword evidence="3" id="KW-1185">Reference proteome</keyword>
<dbReference type="RefSeq" id="WP_179481191.1">
    <property type="nucleotide sequence ID" value="NZ_JACCFW010000001.1"/>
</dbReference>
<dbReference type="EMBL" id="JACCFW010000001">
    <property type="protein sequence ID" value="NYJ74922.1"/>
    <property type="molecule type" value="Genomic_DNA"/>
</dbReference>
<reference evidence="2 3" key="1">
    <citation type="submission" date="2020-07" db="EMBL/GenBank/DDBJ databases">
        <title>Sequencing the genomes of 1000 actinobacteria strains.</title>
        <authorList>
            <person name="Klenk H.-P."/>
        </authorList>
    </citation>
    <scope>NUCLEOTIDE SEQUENCE [LARGE SCALE GENOMIC DNA]</scope>
    <source>
        <strain evidence="2 3">DSM 29531</strain>
    </source>
</reference>
<evidence type="ECO:0000313" key="2">
    <source>
        <dbReference type="EMBL" id="NYJ74922.1"/>
    </source>
</evidence>
<evidence type="ECO:0000313" key="3">
    <source>
        <dbReference type="Proteomes" id="UP000571817"/>
    </source>
</evidence>
<organism evidence="2 3">
    <name type="scientific">Allobranchiibius huperziae</name>
    <dbReference type="NCBI Taxonomy" id="1874116"/>
    <lineage>
        <taxon>Bacteria</taxon>
        <taxon>Bacillati</taxon>
        <taxon>Actinomycetota</taxon>
        <taxon>Actinomycetes</taxon>
        <taxon>Micrococcales</taxon>
        <taxon>Dermacoccaceae</taxon>
        <taxon>Allobranchiibius</taxon>
    </lineage>
</organism>
<dbReference type="InterPro" id="IPR007421">
    <property type="entry name" value="Schlafen_AlbA_2_dom"/>
</dbReference>
<dbReference type="Gene3D" id="3.30.950.30">
    <property type="entry name" value="Schlafen, AAA domain"/>
    <property type="match status" value="1"/>
</dbReference>
<dbReference type="Proteomes" id="UP000571817">
    <property type="component" value="Unassembled WGS sequence"/>
</dbReference>
<name>A0A853DC63_9MICO</name>
<dbReference type="Pfam" id="PF04326">
    <property type="entry name" value="SLFN_AlbA_2"/>
    <property type="match status" value="1"/>
</dbReference>